<keyword evidence="2" id="KW-1185">Reference proteome</keyword>
<gene>
    <name evidence="1" type="ORF">CEXT_159321</name>
</gene>
<comment type="caution">
    <text evidence="1">The sequence shown here is derived from an EMBL/GenBank/DDBJ whole genome shotgun (WGS) entry which is preliminary data.</text>
</comment>
<sequence>MFLLHETWQHFVLSFNRYRGSAFLTCDYHFILLDGVSFSRYISNFTRPCRIFCAVVRARVSAKSPFPAACDYSSSCWTVCHIFWYGVSLHETACRIFLCSCPAESYRRPFLRVYPHPAGR</sequence>
<reference evidence="1 2" key="1">
    <citation type="submission" date="2021-06" db="EMBL/GenBank/DDBJ databases">
        <title>Caerostris extrusa draft genome.</title>
        <authorList>
            <person name="Kono N."/>
            <person name="Arakawa K."/>
        </authorList>
    </citation>
    <scope>NUCLEOTIDE SEQUENCE [LARGE SCALE GENOMIC DNA]</scope>
</reference>
<dbReference type="EMBL" id="BPLR01003821">
    <property type="protein sequence ID" value="GIX89055.1"/>
    <property type="molecule type" value="Genomic_DNA"/>
</dbReference>
<evidence type="ECO:0000313" key="2">
    <source>
        <dbReference type="Proteomes" id="UP001054945"/>
    </source>
</evidence>
<accession>A0AAV4NXM6</accession>
<dbReference type="Proteomes" id="UP001054945">
    <property type="component" value="Unassembled WGS sequence"/>
</dbReference>
<evidence type="ECO:0000313" key="1">
    <source>
        <dbReference type="EMBL" id="GIX89055.1"/>
    </source>
</evidence>
<name>A0AAV4NXM6_CAEEX</name>
<organism evidence="1 2">
    <name type="scientific">Caerostris extrusa</name>
    <name type="common">Bark spider</name>
    <name type="synonym">Caerostris bankana</name>
    <dbReference type="NCBI Taxonomy" id="172846"/>
    <lineage>
        <taxon>Eukaryota</taxon>
        <taxon>Metazoa</taxon>
        <taxon>Ecdysozoa</taxon>
        <taxon>Arthropoda</taxon>
        <taxon>Chelicerata</taxon>
        <taxon>Arachnida</taxon>
        <taxon>Araneae</taxon>
        <taxon>Araneomorphae</taxon>
        <taxon>Entelegynae</taxon>
        <taxon>Araneoidea</taxon>
        <taxon>Araneidae</taxon>
        <taxon>Caerostris</taxon>
    </lineage>
</organism>
<dbReference type="AlphaFoldDB" id="A0AAV4NXM6"/>
<proteinExistence type="predicted"/>
<protein>
    <submittedName>
        <fullName evidence="1">Uncharacterized protein</fullName>
    </submittedName>
</protein>